<dbReference type="InterPro" id="IPR028082">
    <property type="entry name" value="Peripla_BP_I"/>
</dbReference>
<keyword evidence="3" id="KW-1133">Transmembrane helix</keyword>
<gene>
    <name evidence="5" type="ORF">ACFQDL_14000</name>
</gene>
<keyword evidence="3" id="KW-0812">Transmembrane</keyword>
<evidence type="ECO:0000313" key="6">
    <source>
        <dbReference type="Proteomes" id="UP001596422"/>
    </source>
</evidence>
<dbReference type="InterPro" id="IPR028081">
    <property type="entry name" value="Leu-bd"/>
</dbReference>
<evidence type="ECO:0000256" key="3">
    <source>
        <dbReference type="SAM" id="Phobius"/>
    </source>
</evidence>
<comment type="caution">
    <text evidence="5">The sequence shown here is derived from an EMBL/GenBank/DDBJ whole genome shotgun (WGS) entry which is preliminary data.</text>
</comment>
<dbReference type="InterPro" id="IPR001054">
    <property type="entry name" value="A/G_cyclase"/>
</dbReference>
<reference evidence="6" key="1">
    <citation type="journal article" date="2019" name="Int. J. Syst. Evol. Microbiol.">
        <title>The Global Catalogue of Microorganisms (GCM) 10K type strain sequencing project: providing services to taxonomists for standard genome sequencing and annotation.</title>
        <authorList>
            <consortium name="The Broad Institute Genomics Platform"/>
            <consortium name="The Broad Institute Genome Sequencing Center for Infectious Disease"/>
            <person name="Wu L."/>
            <person name="Ma J."/>
        </authorList>
    </citation>
    <scope>NUCLEOTIDE SEQUENCE [LARGE SCALE GENOMIC DNA]</scope>
    <source>
        <strain evidence="6">NBRC 111756</strain>
    </source>
</reference>
<dbReference type="SUPFAM" id="SSF53822">
    <property type="entry name" value="Periplasmic binding protein-like I"/>
    <property type="match status" value="1"/>
</dbReference>
<dbReference type="PANTHER" id="PTHR47235">
    <property type="entry name" value="BLR6548 PROTEIN"/>
    <property type="match status" value="1"/>
</dbReference>
<comment type="similarity">
    <text evidence="1">Belongs to the leucine-binding protein family.</text>
</comment>
<organism evidence="5 6">
    <name type="scientific">Marinobacterium aestuariivivens</name>
    <dbReference type="NCBI Taxonomy" id="1698799"/>
    <lineage>
        <taxon>Bacteria</taxon>
        <taxon>Pseudomonadati</taxon>
        <taxon>Pseudomonadota</taxon>
        <taxon>Gammaproteobacteria</taxon>
        <taxon>Oceanospirillales</taxon>
        <taxon>Oceanospirillaceae</taxon>
        <taxon>Marinobacterium</taxon>
    </lineage>
</organism>
<accession>A0ABW2A1D0</accession>
<evidence type="ECO:0000313" key="5">
    <source>
        <dbReference type="EMBL" id="MFC6671054.1"/>
    </source>
</evidence>
<dbReference type="Pfam" id="PF00211">
    <property type="entry name" value="Guanylate_cyc"/>
    <property type="match status" value="1"/>
</dbReference>
<dbReference type="InterPro" id="IPR029787">
    <property type="entry name" value="Nucleotide_cyclase"/>
</dbReference>
<dbReference type="Proteomes" id="UP001596422">
    <property type="component" value="Unassembled WGS sequence"/>
</dbReference>
<dbReference type="CDD" id="cd07302">
    <property type="entry name" value="CHD"/>
    <property type="match status" value="1"/>
</dbReference>
<feature type="transmembrane region" description="Helical" evidence="3">
    <location>
        <begin position="189"/>
        <end position="212"/>
    </location>
</feature>
<keyword evidence="3" id="KW-0472">Membrane</keyword>
<dbReference type="CDD" id="cd06334">
    <property type="entry name" value="PBP1_ABC_ligand_binding-like"/>
    <property type="match status" value="1"/>
</dbReference>
<keyword evidence="6" id="KW-1185">Reference proteome</keyword>
<keyword evidence="2" id="KW-0732">Signal</keyword>
<dbReference type="SUPFAM" id="SSF55073">
    <property type="entry name" value="Nucleotide cyclase"/>
    <property type="match status" value="1"/>
</dbReference>
<dbReference type="PANTHER" id="PTHR47235:SF1">
    <property type="entry name" value="BLR6548 PROTEIN"/>
    <property type="match status" value="1"/>
</dbReference>
<evidence type="ECO:0000259" key="4">
    <source>
        <dbReference type="PROSITE" id="PS50125"/>
    </source>
</evidence>
<evidence type="ECO:0000256" key="1">
    <source>
        <dbReference type="ARBA" id="ARBA00010062"/>
    </source>
</evidence>
<evidence type="ECO:0000256" key="2">
    <source>
        <dbReference type="ARBA" id="ARBA00022729"/>
    </source>
</evidence>
<dbReference type="Gene3D" id="3.40.50.2300">
    <property type="match status" value="2"/>
</dbReference>
<name>A0ABW2A1D0_9GAMM</name>
<dbReference type="RefSeq" id="WP_379909563.1">
    <property type="nucleotide sequence ID" value="NZ_JBHSWE010000001.1"/>
</dbReference>
<feature type="domain" description="Guanylate cyclase" evidence="4">
    <location>
        <begin position="12"/>
        <end position="127"/>
    </location>
</feature>
<dbReference type="Gene3D" id="3.30.70.1230">
    <property type="entry name" value="Nucleotide cyclase"/>
    <property type="match status" value="1"/>
</dbReference>
<protein>
    <submittedName>
        <fullName evidence="5">ABC transporter substrate-binding protein</fullName>
    </submittedName>
</protein>
<dbReference type="EMBL" id="JBHSWE010000001">
    <property type="protein sequence ID" value="MFC6671054.1"/>
    <property type="molecule type" value="Genomic_DNA"/>
</dbReference>
<proteinExistence type="inferred from homology"/>
<dbReference type="Pfam" id="PF13458">
    <property type="entry name" value="Peripla_BP_6"/>
    <property type="match status" value="1"/>
</dbReference>
<dbReference type="PROSITE" id="PS50125">
    <property type="entry name" value="GUANYLATE_CYCLASE_2"/>
    <property type="match status" value="1"/>
</dbReference>
<sequence>MNQPKGQRKLAAILSADVVGYSRLMGEDEQATLETLKQYKQAIGRVIDRHQGRIVDAPGDNILAEFPSAVEAVDGAVEIQKVLEGRNLELAPQRRMEFRIGVNLGDVIEDEDGIIYGDGVNIAARMETLADPGGICISSPVYDAVEGKVQCGYDFLGEQQVKNIAKPINVYRVRATNVMPTRVRTLRVVGWQVAVLSLITGLALGALAIWLLPAPRQGPAPDEAKAGSRPAGSYLLIGQLVDLGGVTAGSGRIYGQAVIDATNWINANGGINGKLIDLDTTDTSYLVPRALAAYRKWQTQELMAIQGWGTPTTEALVKSVTEDRTPFFSSSYAASLTDPTGQHSGRATPYNFFYGPSYSDGCRGLVLWAQSDWRERGRTGIPRFVHMGENSPYPNAPKKACAAFATELGFELLPSISYSMVPGDFSAQCRRLKTLGADYAFLANTTLSVSALLKHCHALGVESQFMVNIWGFDETVMKAAGAAADGVVWVMGAVKWGDEVPGMYRVQEVSKMSDPAGHLYRPVHYIRGICSMFYLKEAMEWADSNGGITGPNIRQAIYQHQVWVPAGLEGVCSPATWTPQDHRGVNRVLVYRSHITGPTDGSDVQALIEDGTIRMERVFSVDIPRRPEWLGL</sequence>